<dbReference type="AlphaFoldDB" id="A0A6A7BXN2"/>
<keyword evidence="1" id="KW-0812">Transmembrane</keyword>
<keyword evidence="1" id="KW-1133">Transmembrane helix</keyword>
<evidence type="ECO:0000313" key="2">
    <source>
        <dbReference type="EMBL" id="KAF2859853.1"/>
    </source>
</evidence>
<name>A0A6A7BXN2_9PEZI</name>
<evidence type="ECO:0000256" key="1">
    <source>
        <dbReference type="SAM" id="Phobius"/>
    </source>
</evidence>
<dbReference type="EMBL" id="MU005988">
    <property type="protein sequence ID" value="KAF2859853.1"/>
    <property type="molecule type" value="Genomic_DNA"/>
</dbReference>
<keyword evidence="3" id="KW-1185">Reference proteome</keyword>
<reference evidence="2" key="1">
    <citation type="journal article" date="2020" name="Stud. Mycol.">
        <title>101 Dothideomycetes genomes: a test case for predicting lifestyles and emergence of pathogens.</title>
        <authorList>
            <person name="Haridas S."/>
            <person name="Albert R."/>
            <person name="Binder M."/>
            <person name="Bloem J."/>
            <person name="Labutti K."/>
            <person name="Salamov A."/>
            <person name="Andreopoulos B."/>
            <person name="Baker S."/>
            <person name="Barry K."/>
            <person name="Bills G."/>
            <person name="Bluhm B."/>
            <person name="Cannon C."/>
            <person name="Castanera R."/>
            <person name="Culley D."/>
            <person name="Daum C."/>
            <person name="Ezra D."/>
            <person name="Gonzalez J."/>
            <person name="Henrissat B."/>
            <person name="Kuo A."/>
            <person name="Liang C."/>
            <person name="Lipzen A."/>
            <person name="Lutzoni F."/>
            <person name="Magnuson J."/>
            <person name="Mondo S."/>
            <person name="Nolan M."/>
            <person name="Ohm R."/>
            <person name="Pangilinan J."/>
            <person name="Park H.-J."/>
            <person name="Ramirez L."/>
            <person name="Alfaro M."/>
            <person name="Sun H."/>
            <person name="Tritt A."/>
            <person name="Yoshinaga Y."/>
            <person name="Zwiers L.-H."/>
            <person name="Turgeon B."/>
            <person name="Goodwin S."/>
            <person name="Spatafora J."/>
            <person name="Crous P."/>
            <person name="Grigoriev I."/>
        </authorList>
    </citation>
    <scope>NUCLEOTIDE SEQUENCE</scope>
    <source>
        <strain evidence="2">CBS 480.64</strain>
    </source>
</reference>
<gene>
    <name evidence="2" type="ORF">K470DRAFT_91987</name>
</gene>
<proteinExistence type="predicted"/>
<accession>A0A6A7BXN2</accession>
<feature type="transmembrane region" description="Helical" evidence="1">
    <location>
        <begin position="91"/>
        <end position="109"/>
    </location>
</feature>
<keyword evidence="1" id="KW-0472">Membrane</keyword>
<evidence type="ECO:0000313" key="3">
    <source>
        <dbReference type="Proteomes" id="UP000799421"/>
    </source>
</evidence>
<feature type="transmembrane region" description="Helical" evidence="1">
    <location>
        <begin position="48"/>
        <end position="71"/>
    </location>
</feature>
<sequence length="131" mass="14298">MLGQARCLQIFPSGTVPEGLLSYMYSVAPACRPDLLVRPAGELSIGRIFLFLAIISCPTSLVWVMLSPTHFSSGCGGLLYRASTQRSKSRSITLVFLRHVLPVYIYVTLRTVLTLRASTACFSAITRTLGV</sequence>
<protein>
    <submittedName>
        <fullName evidence="2">Uncharacterized protein</fullName>
    </submittedName>
</protein>
<organism evidence="2 3">
    <name type="scientific">Piedraia hortae CBS 480.64</name>
    <dbReference type="NCBI Taxonomy" id="1314780"/>
    <lineage>
        <taxon>Eukaryota</taxon>
        <taxon>Fungi</taxon>
        <taxon>Dikarya</taxon>
        <taxon>Ascomycota</taxon>
        <taxon>Pezizomycotina</taxon>
        <taxon>Dothideomycetes</taxon>
        <taxon>Dothideomycetidae</taxon>
        <taxon>Capnodiales</taxon>
        <taxon>Piedraiaceae</taxon>
        <taxon>Piedraia</taxon>
    </lineage>
</organism>
<dbReference type="Proteomes" id="UP000799421">
    <property type="component" value="Unassembled WGS sequence"/>
</dbReference>